<dbReference type="KEGG" id="cbot:ATE48_09795"/>
<gene>
    <name evidence="1" type="ORF">ATE48_09795</name>
</gene>
<dbReference type="AlphaFoldDB" id="A0A1B1AI36"/>
<dbReference type="InParanoid" id="A0A1B1AI36"/>
<proteinExistence type="predicted"/>
<keyword evidence="2" id="KW-1185">Reference proteome</keyword>
<accession>A0A1B1AI36</accession>
<dbReference type="EMBL" id="CP013244">
    <property type="protein sequence ID" value="ANP46190.1"/>
    <property type="molecule type" value="Genomic_DNA"/>
</dbReference>
<dbReference type="STRING" id="1759059.ATE48_09795"/>
<dbReference type="Proteomes" id="UP000092498">
    <property type="component" value="Chromosome"/>
</dbReference>
<reference evidence="1 2" key="1">
    <citation type="submission" date="2015-11" db="EMBL/GenBank/DDBJ databases">
        <title>Whole-Genome Sequence of Candidatus Oderbacter manganicum from the National Park Lower Oder Valley, Germany.</title>
        <authorList>
            <person name="Braun B."/>
            <person name="Liere K."/>
            <person name="Szewzyk U."/>
        </authorList>
    </citation>
    <scope>NUCLEOTIDE SEQUENCE [LARGE SCALE GENOMIC DNA]</scope>
    <source>
        <strain evidence="1 2">OTSz_A_272</strain>
    </source>
</reference>
<name>A0A1B1AI36_9PROT</name>
<protein>
    <submittedName>
        <fullName evidence="1">Uncharacterized protein</fullName>
    </submittedName>
</protein>
<evidence type="ECO:0000313" key="1">
    <source>
        <dbReference type="EMBL" id="ANP46190.1"/>
    </source>
</evidence>
<organism evidence="1 2">
    <name type="scientific">Candidatus Viadribacter manganicus</name>
    <dbReference type="NCBI Taxonomy" id="1759059"/>
    <lineage>
        <taxon>Bacteria</taxon>
        <taxon>Pseudomonadati</taxon>
        <taxon>Pseudomonadota</taxon>
        <taxon>Alphaproteobacteria</taxon>
        <taxon>Hyphomonadales</taxon>
        <taxon>Hyphomonadaceae</taxon>
        <taxon>Candidatus Viadribacter</taxon>
    </lineage>
</organism>
<evidence type="ECO:0000313" key="2">
    <source>
        <dbReference type="Proteomes" id="UP000092498"/>
    </source>
</evidence>
<sequence length="152" mass="16702">MKHSEVATRLAIEGAVGAIAGTVSGTLGITPRRLGPAEKIDLGMADMGDTLFYPVGDSGVFFHTDGAFTTIWYTGADYDKAADILDRAIKQFYPDAKKAKDTPHESERNFTLRTYDIKLPHNHLAIVDTIFPSGRVDNPKFMIRVTAMARQN</sequence>